<accession>X1CID6</accession>
<name>X1CID6_9ZZZZ</name>
<feature type="non-terminal residue" evidence="1">
    <location>
        <position position="1"/>
    </location>
</feature>
<dbReference type="AlphaFoldDB" id="X1CID6"/>
<evidence type="ECO:0000313" key="1">
    <source>
        <dbReference type="EMBL" id="GAH08086.1"/>
    </source>
</evidence>
<gene>
    <name evidence="1" type="ORF">S01H4_55683</name>
</gene>
<comment type="caution">
    <text evidence="1">The sequence shown here is derived from an EMBL/GenBank/DDBJ whole genome shotgun (WGS) entry which is preliminary data.</text>
</comment>
<dbReference type="EMBL" id="BART01032171">
    <property type="protein sequence ID" value="GAH08086.1"/>
    <property type="molecule type" value="Genomic_DNA"/>
</dbReference>
<reference evidence="1" key="1">
    <citation type="journal article" date="2014" name="Front. Microbiol.">
        <title>High frequency of phylogenetically diverse reductive dehalogenase-homologous genes in deep subseafloor sedimentary metagenomes.</title>
        <authorList>
            <person name="Kawai M."/>
            <person name="Futagami T."/>
            <person name="Toyoda A."/>
            <person name="Takaki Y."/>
            <person name="Nishi S."/>
            <person name="Hori S."/>
            <person name="Arai W."/>
            <person name="Tsubouchi T."/>
            <person name="Morono Y."/>
            <person name="Uchiyama I."/>
            <person name="Ito T."/>
            <person name="Fujiyama A."/>
            <person name="Inagaki F."/>
            <person name="Takami H."/>
        </authorList>
    </citation>
    <scope>NUCLEOTIDE SEQUENCE</scope>
    <source>
        <strain evidence="1">Expedition CK06-06</strain>
    </source>
</reference>
<proteinExistence type="predicted"/>
<organism evidence="1">
    <name type="scientific">marine sediment metagenome</name>
    <dbReference type="NCBI Taxonomy" id="412755"/>
    <lineage>
        <taxon>unclassified sequences</taxon>
        <taxon>metagenomes</taxon>
        <taxon>ecological metagenomes</taxon>
    </lineage>
</organism>
<protein>
    <submittedName>
        <fullName evidence="1">Uncharacterized protein</fullName>
    </submittedName>
</protein>
<sequence length="46" mass="5132">ILTQRDLFAELKKAKAELAKLKKGLKAPDGTDKLMVAKPRKKIAKK</sequence>